<evidence type="ECO:0000259" key="3">
    <source>
        <dbReference type="Pfam" id="PF01833"/>
    </source>
</evidence>
<evidence type="ECO:0000256" key="1">
    <source>
        <dbReference type="SAM" id="MobiDB-lite"/>
    </source>
</evidence>
<dbReference type="InterPro" id="IPR013783">
    <property type="entry name" value="Ig-like_fold"/>
</dbReference>
<dbReference type="PANTHER" id="PTHR46104">
    <property type="entry name" value="GENE 9195-RELATED-RELATED"/>
    <property type="match status" value="1"/>
</dbReference>
<dbReference type="SUPFAM" id="SSF81296">
    <property type="entry name" value="E set domains"/>
    <property type="match status" value="4"/>
</dbReference>
<dbReference type="Pfam" id="PF01833">
    <property type="entry name" value="TIG"/>
    <property type="match status" value="5"/>
</dbReference>
<feature type="region of interest" description="Disordered" evidence="1">
    <location>
        <begin position="2703"/>
        <end position="2729"/>
    </location>
</feature>
<feature type="transmembrane region" description="Helical" evidence="2">
    <location>
        <begin position="2862"/>
        <end position="2884"/>
    </location>
</feature>
<feature type="transmembrane region" description="Helical" evidence="2">
    <location>
        <begin position="2789"/>
        <end position="2810"/>
    </location>
</feature>
<reference evidence="5 6" key="1">
    <citation type="submission" date="2020-04" db="EMBL/GenBank/DDBJ databases">
        <title>Perkinsus olseni comparative genomics.</title>
        <authorList>
            <person name="Bogema D.R."/>
        </authorList>
    </citation>
    <scope>NUCLEOTIDE SEQUENCE [LARGE SCALE GENOMIC DNA]</scope>
    <source>
        <strain evidence="5">00978-12</strain>
    </source>
</reference>
<comment type="caution">
    <text evidence="5">The sequence shown here is derived from an EMBL/GenBank/DDBJ whole genome shotgun (WGS) entry which is preliminary data.</text>
</comment>
<feature type="domain" description="IPT/TIG" evidence="3">
    <location>
        <begin position="1102"/>
        <end position="1190"/>
    </location>
</feature>
<dbReference type="InterPro" id="IPR002909">
    <property type="entry name" value="IPT_dom"/>
</dbReference>
<dbReference type="Pfam" id="PF07699">
    <property type="entry name" value="Ephrin_rec_like"/>
    <property type="match status" value="1"/>
</dbReference>
<dbReference type="CDD" id="cd00603">
    <property type="entry name" value="IPT_PCSR"/>
    <property type="match status" value="2"/>
</dbReference>
<feature type="transmembrane region" description="Helical" evidence="2">
    <location>
        <begin position="2444"/>
        <end position="2467"/>
    </location>
</feature>
<dbReference type="SMART" id="SM01411">
    <property type="entry name" value="Ephrin_rec_like"/>
    <property type="match status" value="5"/>
</dbReference>
<evidence type="ECO:0000259" key="4">
    <source>
        <dbReference type="Pfam" id="PF07699"/>
    </source>
</evidence>
<feature type="transmembrane region" description="Helical" evidence="2">
    <location>
        <begin position="2750"/>
        <end position="2768"/>
    </location>
</feature>
<proteinExistence type="predicted"/>
<gene>
    <name evidence="5" type="ORF">FOZ60_016367</name>
</gene>
<feature type="domain" description="IPT/TIG" evidence="3">
    <location>
        <begin position="288"/>
        <end position="353"/>
    </location>
</feature>
<evidence type="ECO:0000313" key="5">
    <source>
        <dbReference type="EMBL" id="KAF4691010.1"/>
    </source>
</evidence>
<feature type="domain" description="IPT/TIG" evidence="3">
    <location>
        <begin position="844"/>
        <end position="936"/>
    </location>
</feature>
<protein>
    <submittedName>
        <fullName evidence="5">Uncharacterized protein</fullName>
    </submittedName>
</protein>
<keyword evidence="2" id="KW-1133">Transmembrane helix</keyword>
<evidence type="ECO:0000256" key="2">
    <source>
        <dbReference type="SAM" id="Phobius"/>
    </source>
</evidence>
<keyword evidence="2" id="KW-0812">Transmembrane</keyword>
<feature type="transmembrane region" description="Helical" evidence="2">
    <location>
        <begin position="2399"/>
        <end position="2423"/>
    </location>
</feature>
<dbReference type="PANTHER" id="PTHR46104:SF1">
    <property type="entry name" value="GENE 9195-RELATED"/>
    <property type="match status" value="1"/>
</dbReference>
<name>A0A7J6P5H7_PEROL</name>
<dbReference type="Proteomes" id="UP000541610">
    <property type="component" value="Unassembled WGS sequence"/>
</dbReference>
<dbReference type="InterPro" id="IPR014756">
    <property type="entry name" value="Ig_E-set"/>
</dbReference>
<dbReference type="InterPro" id="IPR011641">
    <property type="entry name" value="Tyr-kin_ephrin_A/B_rcpt-like"/>
</dbReference>
<evidence type="ECO:0000313" key="6">
    <source>
        <dbReference type="Proteomes" id="UP000541610"/>
    </source>
</evidence>
<feature type="compositionally biased region" description="Polar residues" evidence="1">
    <location>
        <begin position="2704"/>
        <end position="2714"/>
    </location>
</feature>
<dbReference type="Gene3D" id="2.60.40.10">
    <property type="entry name" value="Immunoglobulins"/>
    <property type="match status" value="7"/>
</dbReference>
<dbReference type="OrthoDB" id="437826at2759"/>
<feature type="domain" description="IPT/TIG" evidence="3">
    <location>
        <begin position="757"/>
        <end position="829"/>
    </location>
</feature>
<accession>A0A7J6P5H7</accession>
<feature type="domain" description="Tyrosine-protein kinase ephrin type A/B receptor-like" evidence="4">
    <location>
        <begin position="1591"/>
        <end position="1636"/>
    </location>
</feature>
<sequence>MPVLRSSWPREIESTPRSVIVTLLGQYFDDWIDLLVCKMGDGHRVAAVVINESAVECKLPFTGSFAARAIWLRLETLSQPVYQTDQIAILIRPAADYRTVSPHHASTRGSAKVWITGVNFPVHVKKLESPPVCIFGNRGYSGMHFVSDTKAWCAVPPTNSSGSVTLWIGSKLVAGNAREFAFTYWSEAYIDAIFPTSYPWSIGKGFAWVTVVGEDLPYTHPPLNCSFYAGVQRALATTLLNTTHAKLQLRSPGFPVVIDQLELRCWESNELVSAEGVATPVFSWTTAPTIERTSPDTVTFESDVNVTVIGRNFSDSEALSCMFDGRYIVEAVFLNTSACMCQLPPGVGSRPGYGRGTLTVSLEKVHWALPVDIAIVYESVFPPLPEEPPPVWPPLAHSIRAPFNQTSSNITGLQMYKASAMAANLLPTLINSSRILPMLYSSWPIDISQYSVVRCEPSMGLIDGNVTVHLHTSGRSGFPGRADFLIVCRFGSVATPGRWNATHRTIDCEAPQMEATGTYHVQVSMDAGLTFSPITDRTATFYYHRHPEFSLIYPPLGSVVGGGSVTVSGRHFPNVSATVICRWNQTVVAIGRLDFETSSFQCGVPSKFRVLPFSASEAEAPGTALTLEVSFARAPAAFYSVRAPGGFSQHGLISAREAHYVLSPRQTLASLGGANVTIRGTNFVTGLPRGFALCRFGTVEVVAYVANSTTLWCLAPPLAEIDLGASAPADVLVQLSFDLGNSYSPILAAFSYVEDFVVDALSPDMAVSGGGTLILIIGSKFTDSPALGCKFGNETAPATFISSQVMQCTTPPLMVGVHPFKMTLDGVEYFDTGKSVTTLPPSTLLSLYPTRGYFSGGTEILVNGTNLVNSVLLQCQFGQAPLAAKDWFDSEHVQCTAPPCDVAMGGQSRGEECEGTVQVMLSFNGLDFFGNLTYEYPGRWDEPMNVTLLGTGLSPPVYCRWLDLGVTPALEVVTRLSLFDEKVFKVQVGISTDPSSPADSYAICTAPALPEERRLAGGVETDGLLGYLEVSANSIDFTSDRTQWFFYSPPAVSNISPSRVWHSLPLQGSLLIHGAMVVRVEVGLTPEVYSDSNKTILGTKRPHVAEVSHDSGPFLGGNVLTLHGTGFWNSQAATEANSSLADTLYVIIGDTPVPAWPASINGTLATVRLPAVPHFTGSPAKFDISLTHNLQDRLFTGLLESGGTEAEVLKEYEYLDVAIGKFYRPEIHQDGAPKDCPQGHYCKGGYARNLTISPTAPQSATPCPSGYYQNHTGNWSCDICPIGSWCDSNAAVAPAKCPDGYVCWGREGYDQDVPLCPQGLICVESLATARLTVVRATRRRLKLRRSRRRLAEVPATVETIECPPGFYCPPGSVAARTEDGSIIMSDNVPACSIPGIVCTEGSAVPLAVDTPITEGFYVSEDGSQLLPCVPGFSCTTTRSGGGYPQPCPPGTYQVSPGSSLCSTCTAGTMCAAEGSALPSLCPAGRVCAHAGRSQPSYMCPAGSYCLPGVFTLNTLAGVDPLYLPTICGNGTYCMPGTTTNEINDLDPNAPRKCVEGYFCQANETTYRGQGECPVGHYCVRASLEPVLAPKGYFVDYTGAYTPSRCKPGTYQDEIGQVTCKACPDGHECTQDGTWKPVPCRPGTYRSIGDPSFTEEANIFCHPCPQGTWNYRGQLTSELMCENCPSRYVCAREGLTVFAPKEQTDCTPNEDGVALCYQLSQANDCPEGFACGDSTTAYTQYDYPCEPGYYCKSLTALHEMRFLLCPAGFYCKQATGASKKEANTCPTNWYCPEGTSGLDLTNGTEVILDLKNVQSWIVLDADGNAVPKYVQQMDPETGSICKRCDDETFVSLRSLGYLNISSSVEPQDSTIGREHVRLPPLRSATSARCYSGGEVWVPNEEWASLKCPEGTSSIWKSSKPDDCKQIGVVIAVVNLYANDTVTYPGTGEQVALWNPERELRWMDSGSSEYQSKTTYKYGQPISNDDETLVEFIGFDQRKDTDRGTFHFTNLKLGAFDIVHVYFEFSKIASGTRLSTRRSSGHYDIVITSNKLGPLQQEIGYDLPNHLEESDGELFHDFELKLLALEEDVVFNISLNLLHGSHLKNLHYFNETVRMNIMRPNRADWGQPKTFLAILNRELLSGKGFELPYNMPPGLADTPGDPSVVVDMANEKDIAEDRTIASNQMPGGTFWNVMQVETVALPWLPFFSSCDYFDSHIVIWDLLENPDKPAEAGTCKIPNKEDVKPVPPLFIDLSTLEVTMEANSDECSLTIPCRYEDPMVNHLNTPWMSIDEETKLYYLTRDPRSFEDFARGADLFDSLVGTDNLVGVTFVSGEREGGAYPRSVSLSIAYKQEGTEYKKIVEAGMEVNDFDDDFRRLDYNLTIEYKPMVWSELMNAFQLPLSVYCVLFALIGALAVVVTWLSWLVMRIGVKRVQSPRFQLAECFEFMLLWPIQGVCIASLLVVVLSIIIKVTFTDFADPFQGIGCSWPQAVGTSGAAEEMDTETCKQARMGESFLLAGLMMLWSGSKLMVPKLRDVEVKFLVQRKTDDLQQEFVKFFEEVRANSHVGDPYSGHSLQDVQDNELTSEVETLPPSVVLDSIGPGSHGHDGVLVLFIATMGADNFQDFAESFFVELLLKIADRLVFGSVFQWIDYYAAATVEWLRTRSFLWSALLAIGDPRRSKTSVNAASDIGREVPGLKFASRARKSTQAQQATPAENASLGEKQDEGHEHPSAIEEAIEEHVRGGSTAMSTILAPMVIAFIIAFPTATEVPQQYDIRNGDLITTNGSIRTLIWSVLARYYMLFGVVIVPFQVGMDILMNHATELAHGVKYNRAAPASRFGRVSVVTELLYQVQGVNHLCFSPQFYFIVAYYTWGMIMTLLGITTLLRKQANPFEDPAFVYYIAQQYIANRILDSTIRWMTFHLLWKPRDNASAKAFAASIKLGLKQKEIQTRTSEFRENFFHRHKEWILSNVGLIFTPRHSRQRYRAQLSGMYQNLLSLQSPFEYRMPDEDLLAGRIQPGLPGDEAGDILPIDDGEESDYELLGDALVTAGKRLTEDEERRAQRLEDEAVNEVRLKLPQGVTTLGWAALESWYTVARQRIKGGVSSQRLGLPSASRSKYHLGGSQLVSPAIIAENDEIAELDPYPDWLTANITLASKEMLLHWAKEARTLQLIDACHCIPLRSVIMTVGDIVVDPETMRPKAGEQHIQLVGLLKQSLKSGWSLPVLKTVDDVTFADAESIMRPAAGSLDDEPSVSGVVLAVTCALRPRGSAGSVVWVLHLADSDVPVAFKGASNIVNRNCLCPGSPGRDRWGAQARVCARRRATARHTLGRVEGLDSSSRRWSCWIEDNNCLCFAWWCCPGERSA</sequence>
<feature type="domain" description="IPT/TIG" evidence="3">
    <location>
        <begin position="669"/>
        <end position="734"/>
    </location>
</feature>
<feature type="compositionally biased region" description="Basic and acidic residues" evidence="1">
    <location>
        <begin position="2720"/>
        <end position="2729"/>
    </location>
</feature>
<dbReference type="Gene3D" id="2.10.50.10">
    <property type="entry name" value="Tumor Necrosis Factor Receptor, subunit A, domain 2"/>
    <property type="match status" value="2"/>
</dbReference>
<organism evidence="5 6">
    <name type="scientific">Perkinsus olseni</name>
    <name type="common">Perkinsus atlanticus</name>
    <dbReference type="NCBI Taxonomy" id="32597"/>
    <lineage>
        <taxon>Eukaryota</taxon>
        <taxon>Sar</taxon>
        <taxon>Alveolata</taxon>
        <taxon>Perkinsozoa</taxon>
        <taxon>Perkinsea</taxon>
        <taxon>Perkinsida</taxon>
        <taxon>Perkinsidae</taxon>
        <taxon>Perkinsus</taxon>
    </lineage>
</organism>
<keyword evidence="2" id="KW-0472">Membrane</keyword>
<dbReference type="EMBL" id="JABANP010000087">
    <property type="protein sequence ID" value="KAF4691010.1"/>
    <property type="molecule type" value="Genomic_DNA"/>
</dbReference>